<proteinExistence type="predicted"/>
<dbReference type="EMBL" id="JN638751">
    <property type="protein sequence ID" value="AEO93671.1"/>
    <property type="molecule type" value="Genomic_DNA"/>
</dbReference>
<dbReference type="RefSeq" id="YP_009015716.1">
    <property type="nucleotide sequence ID" value="NC_023719.1"/>
</dbReference>
<keyword evidence="2" id="KW-1185">Reference proteome</keyword>
<protein>
    <submittedName>
        <fullName evidence="1">Gp413</fullName>
    </submittedName>
</protein>
<dbReference type="Proteomes" id="UP000009273">
    <property type="component" value="Segment"/>
</dbReference>
<gene>
    <name evidence="1" type="primary">413</name>
    <name evidence="1" type="ORF">G_413</name>
</gene>
<evidence type="ECO:0000313" key="1">
    <source>
        <dbReference type="EMBL" id="AEO93671.1"/>
    </source>
</evidence>
<organism evidence="1 2">
    <name type="scientific">Bacillus phage G</name>
    <dbReference type="NCBI Taxonomy" id="2884420"/>
    <lineage>
        <taxon>Viruses</taxon>
        <taxon>Duplodnaviria</taxon>
        <taxon>Heunggongvirae</taxon>
        <taxon>Uroviricota</taxon>
        <taxon>Caudoviricetes</taxon>
        <taxon>Donellivirus</taxon>
        <taxon>Donellivirus gee</taxon>
    </lineage>
</organism>
<accession>G3MAF4</accession>
<dbReference type="KEGG" id="vg:18563627"/>
<dbReference type="GeneID" id="18563627"/>
<reference evidence="1 2" key="1">
    <citation type="submission" date="2011-09" db="EMBL/GenBank/DDBJ databases">
        <authorList>
            <person name="Pope W.H."/>
            <person name="Pedulla M.L."/>
            <person name="Ford M.E."/>
            <person name="Peebles C.L."/>
            <person name="Hatfull G.H."/>
            <person name="Hendrix R.W."/>
        </authorList>
    </citation>
    <scope>NUCLEOTIDE SEQUENCE [LARGE SCALE GENOMIC DNA]</scope>
    <source>
        <strain evidence="1">G</strain>
    </source>
</reference>
<name>G3MAF4_9CAUD</name>
<sequence>MKFDKLVERCKVFSDDDIYVYIKFQGDWKYIPLSHFSGETVTSKLNSISIFGEPDYILFTDDNVRVYMKDIERD</sequence>
<evidence type="ECO:0000313" key="2">
    <source>
        <dbReference type="Proteomes" id="UP000009273"/>
    </source>
</evidence>